<keyword evidence="1" id="KW-0433">Leucine-rich repeat</keyword>
<dbReference type="Proteomes" id="UP001470230">
    <property type="component" value="Unassembled WGS sequence"/>
</dbReference>
<dbReference type="InterPro" id="IPR050836">
    <property type="entry name" value="SDS22/Internalin_LRR"/>
</dbReference>
<dbReference type="InterPro" id="IPR032675">
    <property type="entry name" value="LRR_dom_sf"/>
</dbReference>
<evidence type="ECO:0008006" key="5">
    <source>
        <dbReference type="Google" id="ProtNLM"/>
    </source>
</evidence>
<reference evidence="3 4" key="1">
    <citation type="submission" date="2024-04" db="EMBL/GenBank/DDBJ databases">
        <title>Tritrichomonas musculus Genome.</title>
        <authorList>
            <person name="Alves-Ferreira E."/>
            <person name="Grigg M."/>
            <person name="Lorenzi H."/>
            <person name="Galac M."/>
        </authorList>
    </citation>
    <scope>NUCLEOTIDE SEQUENCE [LARGE SCALE GENOMIC DNA]</scope>
    <source>
        <strain evidence="3 4">EAF2021</strain>
    </source>
</reference>
<sequence>MATIPPWLQNKIPFLKSQGRLNFSGEKNLDLSILQDPEIEKQLNMLKILDISDTDVSSLDGFPCFKHFKHFNADNTQISNLRNFKSLRSLTSISLKNTPVSKNKNYRLSLYIIIRNLKQIDGQIIPDAIKAKAKQYPPIVEELINAGWIAEFPCPQIDTLIELCKQYGVEPKPIYTQPIDYDAISQCDFYEDDSIQKKSAYTGDFESTLKKLKRKHEETIRKGQALFGIIDEIDDESLPSEIAKVLKDHGIETNEKNEEEILNNVKELASQRNNE</sequence>
<name>A0ABR2KFI7_9EUKA</name>
<dbReference type="PANTHER" id="PTHR46652">
    <property type="entry name" value="LEUCINE-RICH REPEAT AND IQ DOMAIN-CONTAINING PROTEIN 1-RELATED"/>
    <property type="match status" value="1"/>
</dbReference>
<comment type="caution">
    <text evidence="3">The sequence shown here is derived from an EMBL/GenBank/DDBJ whole genome shotgun (WGS) entry which is preliminary data.</text>
</comment>
<gene>
    <name evidence="3" type="ORF">M9Y10_034624</name>
</gene>
<dbReference type="Gene3D" id="3.80.10.10">
    <property type="entry name" value="Ribonuclease Inhibitor"/>
    <property type="match status" value="1"/>
</dbReference>
<protein>
    <recommendedName>
        <fullName evidence="5">Tropomodulin</fullName>
    </recommendedName>
</protein>
<proteinExistence type="predicted"/>
<evidence type="ECO:0000313" key="4">
    <source>
        <dbReference type="Proteomes" id="UP001470230"/>
    </source>
</evidence>
<dbReference type="EMBL" id="JAPFFF010000005">
    <property type="protein sequence ID" value="KAK8889870.1"/>
    <property type="molecule type" value="Genomic_DNA"/>
</dbReference>
<dbReference type="SUPFAM" id="SSF52058">
    <property type="entry name" value="L domain-like"/>
    <property type="match status" value="1"/>
</dbReference>
<evidence type="ECO:0000256" key="2">
    <source>
        <dbReference type="ARBA" id="ARBA00022737"/>
    </source>
</evidence>
<accession>A0ABR2KFI7</accession>
<keyword evidence="4" id="KW-1185">Reference proteome</keyword>
<evidence type="ECO:0000313" key="3">
    <source>
        <dbReference type="EMBL" id="KAK8889870.1"/>
    </source>
</evidence>
<organism evidence="3 4">
    <name type="scientific">Tritrichomonas musculus</name>
    <dbReference type="NCBI Taxonomy" id="1915356"/>
    <lineage>
        <taxon>Eukaryota</taxon>
        <taxon>Metamonada</taxon>
        <taxon>Parabasalia</taxon>
        <taxon>Tritrichomonadida</taxon>
        <taxon>Tritrichomonadidae</taxon>
        <taxon>Tritrichomonas</taxon>
    </lineage>
</organism>
<evidence type="ECO:0000256" key="1">
    <source>
        <dbReference type="ARBA" id="ARBA00022614"/>
    </source>
</evidence>
<keyword evidence="2" id="KW-0677">Repeat</keyword>
<dbReference type="PANTHER" id="PTHR46652:SF3">
    <property type="entry name" value="LEUCINE-RICH REPEAT-CONTAINING PROTEIN 9"/>
    <property type="match status" value="1"/>
</dbReference>